<name>A0AAD5VEL3_9AGAR</name>
<keyword evidence="3" id="KW-1185">Reference proteome</keyword>
<proteinExistence type="predicted"/>
<evidence type="ECO:0000313" key="2">
    <source>
        <dbReference type="EMBL" id="KAJ3554334.1"/>
    </source>
</evidence>
<evidence type="ECO:0000313" key="3">
    <source>
        <dbReference type="Proteomes" id="UP001213000"/>
    </source>
</evidence>
<dbReference type="AlphaFoldDB" id="A0AAD5VEL3"/>
<accession>A0AAD5VEL3</accession>
<comment type="caution">
    <text evidence="2">The sequence shown here is derived from an EMBL/GenBank/DDBJ whole genome shotgun (WGS) entry which is preliminary data.</text>
</comment>
<sequence>MTAMNDEHDRARYDDNAWITRDNRAEPVATNSMQSSMHADRIRTANSRALLHLVRPTECASSDAGLGREEGADLAHDERRAYGYHDRARISEDNRAEPDGDSLNPVFSARGQSPTSHSPSPILCPAKSPSRQRLYA</sequence>
<protein>
    <submittedName>
        <fullName evidence="2">Uncharacterized protein</fullName>
    </submittedName>
</protein>
<organism evidence="2 3">
    <name type="scientific">Leucocoprinus birnbaumii</name>
    <dbReference type="NCBI Taxonomy" id="56174"/>
    <lineage>
        <taxon>Eukaryota</taxon>
        <taxon>Fungi</taxon>
        <taxon>Dikarya</taxon>
        <taxon>Basidiomycota</taxon>
        <taxon>Agaricomycotina</taxon>
        <taxon>Agaricomycetes</taxon>
        <taxon>Agaricomycetidae</taxon>
        <taxon>Agaricales</taxon>
        <taxon>Agaricineae</taxon>
        <taxon>Agaricaceae</taxon>
        <taxon>Leucocoprinus</taxon>
    </lineage>
</organism>
<dbReference type="EMBL" id="JANIEX010001801">
    <property type="protein sequence ID" value="KAJ3554334.1"/>
    <property type="molecule type" value="Genomic_DNA"/>
</dbReference>
<reference evidence="2" key="1">
    <citation type="submission" date="2022-07" db="EMBL/GenBank/DDBJ databases">
        <title>Genome Sequence of Leucocoprinus birnbaumii.</title>
        <authorList>
            <person name="Buettner E."/>
        </authorList>
    </citation>
    <scope>NUCLEOTIDE SEQUENCE</scope>
    <source>
        <strain evidence="2">VT141</strain>
    </source>
</reference>
<feature type="region of interest" description="Disordered" evidence="1">
    <location>
        <begin position="59"/>
        <end position="136"/>
    </location>
</feature>
<dbReference type="Proteomes" id="UP001213000">
    <property type="component" value="Unassembled WGS sequence"/>
</dbReference>
<gene>
    <name evidence="2" type="ORF">NP233_g12443</name>
</gene>
<evidence type="ECO:0000256" key="1">
    <source>
        <dbReference type="SAM" id="MobiDB-lite"/>
    </source>
</evidence>
<feature type="compositionally biased region" description="Basic and acidic residues" evidence="1">
    <location>
        <begin position="66"/>
        <end position="98"/>
    </location>
</feature>
<feature type="compositionally biased region" description="Polar residues" evidence="1">
    <location>
        <begin position="110"/>
        <end position="119"/>
    </location>
</feature>